<name>A0A550C2L6_9AGAR</name>
<keyword evidence="1" id="KW-0472">Membrane</keyword>
<dbReference type="PANTHER" id="PTHR13325">
    <property type="entry name" value="PROTEASE M50 MEMBRANE-BOUND TRANSCRIPTION FACTOR SITE 2 PROTEASE"/>
    <property type="match status" value="1"/>
</dbReference>
<accession>A0A550C2L6</accession>
<feature type="transmembrane region" description="Helical" evidence="1">
    <location>
        <begin position="21"/>
        <end position="46"/>
    </location>
</feature>
<evidence type="ECO:0008006" key="4">
    <source>
        <dbReference type="Google" id="ProtNLM"/>
    </source>
</evidence>
<dbReference type="GO" id="GO:0004222">
    <property type="term" value="F:metalloendopeptidase activity"/>
    <property type="evidence" value="ECO:0007669"/>
    <property type="project" value="InterPro"/>
</dbReference>
<reference evidence="2 3" key="1">
    <citation type="journal article" date="2019" name="New Phytol.">
        <title>Comparative genomics reveals unique wood-decay strategies and fruiting body development in the Schizophyllaceae.</title>
        <authorList>
            <person name="Almasi E."/>
            <person name="Sahu N."/>
            <person name="Krizsan K."/>
            <person name="Balint B."/>
            <person name="Kovacs G.M."/>
            <person name="Kiss B."/>
            <person name="Cseklye J."/>
            <person name="Drula E."/>
            <person name="Henrissat B."/>
            <person name="Nagy I."/>
            <person name="Chovatia M."/>
            <person name="Adam C."/>
            <person name="LaButti K."/>
            <person name="Lipzen A."/>
            <person name="Riley R."/>
            <person name="Grigoriev I.V."/>
            <person name="Nagy L.G."/>
        </authorList>
    </citation>
    <scope>NUCLEOTIDE SEQUENCE [LARGE SCALE GENOMIC DNA]</scope>
    <source>
        <strain evidence="2 3">NL-1724</strain>
    </source>
</reference>
<evidence type="ECO:0000313" key="3">
    <source>
        <dbReference type="Proteomes" id="UP000320762"/>
    </source>
</evidence>
<dbReference type="Proteomes" id="UP000320762">
    <property type="component" value="Unassembled WGS sequence"/>
</dbReference>
<keyword evidence="1" id="KW-0812">Transmembrane</keyword>
<evidence type="ECO:0000256" key="1">
    <source>
        <dbReference type="SAM" id="Phobius"/>
    </source>
</evidence>
<dbReference type="GO" id="GO:0016020">
    <property type="term" value="C:membrane"/>
    <property type="evidence" value="ECO:0007669"/>
    <property type="project" value="InterPro"/>
</dbReference>
<dbReference type="GO" id="GO:1905897">
    <property type="term" value="P:regulation of response to endoplasmic reticulum stress"/>
    <property type="evidence" value="ECO:0007669"/>
    <property type="project" value="TreeGrafter"/>
</dbReference>
<organism evidence="2 3">
    <name type="scientific">Schizophyllum amplum</name>
    <dbReference type="NCBI Taxonomy" id="97359"/>
    <lineage>
        <taxon>Eukaryota</taxon>
        <taxon>Fungi</taxon>
        <taxon>Dikarya</taxon>
        <taxon>Basidiomycota</taxon>
        <taxon>Agaricomycotina</taxon>
        <taxon>Agaricomycetes</taxon>
        <taxon>Agaricomycetidae</taxon>
        <taxon>Agaricales</taxon>
        <taxon>Schizophyllaceae</taxon>
        <taxon>Schizophyllum</taxon>
    </lineage>
</organism>
<evidence type="ECO:0000313" key="2">
    <source>
        <dbReference type="EMBL" id="TRM59043.1"/>
    </source>
</evidence>
<dbReference type="AlphaFoldDB" id="A0A550C2L6"/>
<protein>
    <recommendedName>
        <fullName evidence="4">Endopeptidase S2P</fullName>
    </recommendedName>
</protein>
<dbReference type="GO" id="GO:0031293">
    <property type="term" value="P:membrane protein intracellular domain proteolysis"/>
    <property type="evidence" value="ECO:0007669"/>
    <property type="project" value="TreeGrafter"/>
</dbReference>
<dbReference type="PANTHER" id="PTHR13325:SF3">
    <property type="entry name" value="MEMBRANE-BOUND TRANSCRIPTION FACTOR SITE-2 PROTEASE"/>
    <property type="match status" value="1"/>
</dbReference>
<feature type="transmembrane region" description="Helical" evidence="1">
    <location>
        <begin position="94"/>
        <end position="115"/>
    </location>
</feature>
<feature type="transmembrane region" description="Helical" evidence="1">
    <location>
        <begin position="472"/>
        <end position="493"/>
    </location>
</feature>
<feature type="transmembrane region" description="Helical" evidence="1">
    <location>
        <begin position="136"/>
        <end position="157"/>
    </location>
</feature>
<sequence>MNGVHDALVRWALQNSRLRGLLCAFYDLGTITCGIGALVALSILAWTTARLLLDTVSAPEHATPPLSMHNLAKRGMATNDRTTDASSGFDVRPIIPGVTVPISHLPLMLMAVLIGQIVHELGHAAASALEQVHMTAAGLSIMVIFPSAFVTLPSAAIDALSPRGRLRIISGGPFHNLCYYVALVTVRWCGVLTALAPIVAALLGYENISVRGEVVVDVDPNSHLHAYIPRGALITRFDDFTLNYTGAWSDFFEGTYARPEALGWCVSQAVISAAPDTCCEATLAGFPSPLACFVEGLSGADACLDPVPLLGDPIMPRCGTVALCGDNEVCALPSRVASLVRVWFQLRNEEKEEIVIWNGERDEIREAVQTSIWLPEYWLLPLGLPGAMTALFQYLELATLSLFLFNLLPLPMLDGEQYAHGVLDLVLGQGSPYDEFDVEALESAEAGEAPADGRTWSSERSVKRLKARIQKVTTRVTTSLLVACLVLGTLQGVT</sequence>
<dbReference type="OrthoDB" id="7694678at2759"/>
<dbReference type="GO" id="GO:0005737">
    <property type="term" value="C:cytoplasm"/>
    <property type="evidence" value="ECO:0007669"/>
    <property type="project" value="TreeGrafter"/>
</dbReference>
<dbReference type="PRINTS" id="PR01000">
    <property type="entry name" value="SREBPS2PTASE"/>
</dbReference>
<dbReference type="InterPro" id="IPR001193">
    <property type="entry name" value="MBTPS2"/>
</dbReference>
<keyword evidence="3" id="KW-1185">Reference proteome</keyword>
<keyword evidence="1" id="KW-1133">Transmembrane helix</keyword>
<gene>
    <name evidence="2" type="ORF">BD626DRAFT_509577</name>
</gene>
<dbReference type="STRING" id="97359.A0A550C2L6"/>
<proteinExistence type="predicted"/>
<dbReference type="EMBL" id="VDMD01000031">
    <property type="protein sequence ID" value="TRM59043.1"/>
    <property type="molecule type" value="Genomic_DNA"/>
</dbReference>
<feature type="transmembrane region" description="Helical" evidence="1">
    <location>
        <begin position="177"/>
        <end position="203"/>
    </location>
</feature>
<comment type="caution">
    <text evidence="2">The sequence shown here is derived from an EMBL/GenBank/DDBJ whole genome shotgun (WGS) entry which is preliminary data.</text>
</comment>